<dbReference type="RefSeq" id="WP_073456692.1">
    <property type="nucleotide sequence ID" value="NZ_CALGVN010000039.1"/>
</dbReference>
<dbReference type="GO" id="GO:0004386">
    <property type="term" value="F:helicase activity"/>
    <property type="evidence" value="ECO:0007669"/>
    <property type="project" value="UniProtKB-KW"/>
</dbReference>
<dbReference type="GO" id="GO:0005829">
    <property type="term" value="C:cytosol"/>
    <property type="evidence" value="ECO:0007669"/>
    <property type="project" value="TreeGrafter"/>
</dbReference>
<dbReference type="InterPro" id="IPR050625">
    <property type="entry name" value="ParA/MinD_ATPase"/>
</dbReference>
<dbReference type="Gene3D" id="3.40.50.300">
    <property type="entry name" value="P-loop containing nucleotide triphosphate hydrolases"/>
    <property type="match status" value="1"/>
</dbReference>
<feature type="modified residue" description="4-aspartylphosphate" evidence="1">
    <location>
        <position position="66"/>
    </location>
</feature>
<dbReference type="InterPro" id="IPR059050">
    <property type="entry name" value="Rv3660c_N"/>
</dbReference>
<reference evidence="3 4" key="1">
    <citation type="submission" date="2016-11" db="EMBL/GenBank/DDBJ databases">
        <authorList>
            <person name="Jaros S."/>
            <person name="Januszkiewicz K."/>
            <person name="Wedrychowicz H."/>
        </authorList>
    </citation>
    <scope>NUCLEOTIDE SEQUENCE [LARGE SCALE GENOMIC DNA]</scope>
    <source>
        <strain evidence="3 4">DSM 43832</strain>
    </source>
</reference>
<dbReference type="PANTHER" id="PTHR43384">
    <property type="entry name" value="SEPTUM SITE-DETERMINING PROTEIN MIND HOMOLOG, CHLOROPLASTIC-RELATED"/>
    <property type="match status" value="1"/>
</dbReference>
<dbReference type="PANTHER" id="PTHR43384:SF11">
    <property type="entry name" value="SEPTUM SITE DETERMINING PROTEIN"/>
    <property type="match status" value="1"/>
</dbReference>
<dbReference type="InterPro" id="IPR027417">
    <property type="entry name" value="P-loop_NTPase"/>
</dbReference>
<gene>
    <name evidence="3" type="ORF">SAMN05443637_10687</name>
</gene>
<dbReference type="NCBIfam" id="TIGR03815">
    <property type="entry name" value="CpaE_hom_Actino"/>
    <property type="match status" value="1"/>
</dbReference>
<organism evidence="3 4">
    <name type="scientific">Pseudonocardia thermophila</name>
    <dbReference type="NCBI Taxonomy" id="1848"/>
    <lineage>
        <taxon>Bacteria</taxon>
        <taxon>Bacillati</taxon>
        <taxon>Actinomycetota</taxon>
        <taxon>Actinomycetes</taxon>
        <taxon>Pseudonocardiales</taxon>
        <taxon>Pseudonocardiaceae</taxon>
        <taxon>Pseudonocardia</taxon>
    </lineage>
</organism>
<name>A0A1M6SDN5_PSETH</name>
<dbReference type="OrthoDB" id="3252838at2"/>
<dbReference type="GO" id="GO:0051782">
    <property type="term" value="P:negative regulation of cell division"/>
    <property type="evidence" value="ECO:0007669"/>
    <property type="project" value="TreeGrafter"/>
</dbReference>
<dbReference type="InterPro" id="IPR011006">
    <property type="entry name" value="CheY-like_superfamily"/>
</dbReference>
<dbReference type="InterPro" id="IPR001789">
    <property type="entry name" value="Sig_transdc_resp-reg_receiver"/>
</dbReference>
<proteinExistence type="predicted"/>
<evidence type="ECO:0000259" key="2">
    <source>
        <dbReference type="PROSITE" id="PS50110"/>
    </source>
</evidence>
<keyword evidence="1" id="KW-0597">Phosphoprotein</keyword>
<dbReference type="STRING" id="1848.SAMN05443637_10687"/>
<accession>A0A1M6SDN5</accession>
<dbReference type="EMBL" id="FRAP01000006">
    <property type="protein sequence ID" value="SHK42806.1"/>
    <property type="molecule type" value="Genomic_DNA"/>
</dbReference>
<dbReference type="GO" id="GO:0009898">
    <property type="term" value="C:cytoplasmic side of plasma membrane"/>
    <property type="evidence" value="ECO:0007669"/>
    <property type="project" value="TreeGrafter"/>
</dbReference>
<protein>
    <submittedName>
        <fullName evidence="3">Helicase/secretion neighborhood CpaE-like protein</fullName>
    </submittedName>
</protein>
<dbReference type="GO" id="GO:0000160">
    <property type="term" value="P:phosphorelay signal transduction system"/>
    <property type="evidence" value="ECO:0007669"/>
    <property type="project" value="InterPro"/>
</dbReference>
<keyword evidence="4" id="KW-1185">Reference proteome</keyword>
<dbReference type="PROSITE" id="PS50110">
    <property type="entry name" value="RESPONSE_REGULATORY"/>
    <property type="match status" value="1"/>
</dbReference>
<feature type="domain" description="Response regulatory" evidence="2">
    <location>
        <begin position="19"/>
        <end position="126"/>
    </location>
</feature>
<evidence type="ECO:0000256" key="1">
    <source>
        <dbReference type="PROSITE-ProRule" id="PRU00169"/>
    </source>
</evidence>
<dbReference type="AlphaFoldDB" id="A0A1M6SDN5"/>
<evidence type="ECO:0000313" key="3">
    <source>
        <dbReference type="EMBL" id="SHK42806.1"/>
    </source>
</evidence>
<dbReference type="GO" id="GO:0005524">
    <property type="term" value="F:ATP binding"/>
    <property type="evidence" value="ECO:0007669"/>
    <property type="project" value="TreeGrafter"/>
</dbReference>
<sequence>MIAGNGTARPGRTDEAARRGLLVASDPELLDTLFRLAAAAGCEVVRAADPAEARRHWPDAALVVLDADAARACAEAALPRRPGVVVAVSGDPPPDVWRRAVAVGAEHVVSVPQAEPWLVAALTEAAEGTRRSGAVIAVIGGRGGAGASVFATALAVAAVGTGEQALLVDCDPLGGGIDVLLGAEQTEGLRWSRIGVSGGRIPATALHAALPSPRVGRHGEGRLAVLSCERAAGGPAPEAVVAVLEAGRRAGETVVCDLPRYPTEAALAALDVADVTLVVVPADLRSCAAAARVAEVLAGRGILAGAVVRGPSPGGVEPDEVASALGLPLIAAMRPEPRLARAVEFGRVPGATTGPLQKAARAVLVEVATMLAVRGGAAA</sequence>
<dbReference type="InterPro" id="IPR022521">
    <property type="entry name" value="Rv3660c"/>
</dbReference>
<dbReference type="Proteomes" id="UP000184363">
    <property type="component" value="Unassembled WGS sequence"/>
</dbReference>
<evidence type="ECO:0000313" key="4">
    <source>
        <dbReference type="Proteomes" id="UP000184363"/>
    </source>
</evidence>
<dbReference type="SUPFAM" id="SSF52172">
    <property type="entry name" value="CheY-like"/>
    <property type="match status" value="1"/>
</dbReference>
<dbReference type="Pfam" id="PF26563">
    <property type="entry name" value="Rv3660c_N"/>
    <property type="match status" value="1"/>
</dbReference>
<keyword evidence="3" id="KW-0378">Hydrolase</keyword>
<keyword evidence="3" id="KW-0067">ATP-binding</keyword>
<keyword evidence="3" id="KW-0547">Nucleotide-binding</keyword>
<dbReference type="GO" id="GO:0016887">
    <property type="term" value="F:ATP hydrolysis activity"/>
    <property type="evidence" value="ECO:0007669"/>
    <property type="project" value="TreeGrafter"/>
</dbReference>
<keyword evidence="3" id="KW-0347">Helicase</keyword>
<dbReference type="SUPFAM" id="SSF52540">
    <property type="entry name" value="P-loop containing nucleoside triphosphate hydrolases"/>
    <property type="match status" value="1"/>
</dbReference>